<dbReference type="EMBL" id="JBHUGF010000010">
    <property type="protein sequence ID" value="MFD1991964.1"/>
    <property type="molecule type" value="Genomic_DNA"/>
</dbReference>
<evidence type="ECO:0000313" key="3">
    <source>
        <dbReference type="Proteomes" id="UP001597403"/>
    </source>
</evidence>
<protein>
    <submittedName>
        <fullName evidence="2">CdiA family toxin C-terminal domain-containing protein</fullName>
    </submittedName>
</protein>
<dbReference type="RefSeq" id="WP_204825638.1">
    <property type="nucleotide sequence ID" value="NZ_JBHUGF010000010.1"/>
</dbReference>
<reference evidence="3" key="1">
    <citation type="journal article" date="2019" name="Int. J. Syst. Evol. Microbiol.">
        <title>The Global Catalogue of Microorganisms (GCM) 10K type strain sequencing project: providing services to taxonomists for standard genome sequencing and annotation.</title>
        <authorList>
            <consortium name="The Broad Institute Genomics Platform"/>
            <consortium name="The Broad Institute Genome Sequencing Center for Infectious Disease"/>
            <person name="Wu L."/>
            <person name="Ma J."/>
        </authorList>
    </citation>
    <scope>NUCLEOTIDE SEQUENCE [LARGE SCALE GENOMIC DNA]</scope>
    <source>
        <strain evidence="3">CGMCC 1.15067</strain>
    </source>
</reference>
<gene>
    <name evidence="2" type="ORF">ACFSGI_18485</name>
</gene>
<accession>A0ABW4V324</accession>
<dbReference type="Proteomes" id="UP001597403">
    <property type="component" value="Unassembled WGS sequence"/>
</dbReference>
<evidence type="ECO:0000313" key="2">
    <source>
        <dbReference type="EMBL" id="MFD1991964.1"/>
    </source>
</evidence>
<comment type="caution">
    <text evidence="2">The sequence shown here is derived from an EMBL/GenBank/DDBJ whole genome shotgun (WGS) entry which is preliminary data.</text>
</comment>
<proteinExistence type="predicted"/>
<name>A0ABW4V324_9BACL</name>
<evidence type="ECO:0000259" key="1">
    <source>
        <dbReference type="Pfam" id="PF14436"/>
    </source>
</evidence>
<feature type="domain" description="Bacterial EndoU nuclease" evidence="1">
    <location>
        <begin position="5"/>
        <end position="99"/>
    </location>
</feature>
<organism evidence="2 3">
    <name type="scientific">Paenibacillus nicotianae</name>
    <dbReference type="NCBI Taxonomy" id="1526551"/>
    <lineage>
        <taxon>Bacteria</taxon>
        <taxon>Bacillati</taxon>
        <taxon>Bacillota</taxon>
        <taxon>Bacilli</taxon>
        <taxon>Bacillales</taxon>
        <taxon>Paenibacillaceae</taxon>
        <taxon>Paenibacillus</taxon>
    </lineage>
</organism>
<sequence length="100" mass="11166">MSLSQELHPKVTGIYEIEYRLPALDRELTVVSGQYKTISQPKTVYDPSVVSNEQIIAWGKEAMNNGVINGRLVNGYSSNGLRFTGYLDNNGNITNFHPSF</sequence>
<dbReference type="Pfam" id="PF14436">
    <property type="entry name" value="EndoU_bacteria"/>
    <property type="match status" value="1"/>
</dbReference>
<dbReference type="InterPro" id="IPR029501">
    <property type="entry name" value="EndoU_bac"/>
</dbReference>
<dbReference type="CDD" id="cd20686">
    <property type="entry name" value="CdiA-CT_Ec-like"/>
    <property type="match status" value="1"/>
</dbReference>
<keyword evidence="3" id="KW-1185">Reference proteome</keyword>